<gene>
    <name evidence="3" type="ORF">MTR67_032452</name>
</gene>
<accession>A0AAF0U496</accession>
<dbReference type="EMBL" id="CP133618">
    <property type="protein sequence ID" value="WMV39067.1"/>
    <property type="molecule type" value="Genomic_DNA"/>
</dbReference>
<dbReference type="Pfam" id="PF13966">
    <property type="entry name" value="zf-RVT"/>
    <property type="match status" value="1"/>
</dbReference>
<dbReference type="AlphaFoldDB" id="A0AAF0U496"/>
<evidence type="ECO:0000256" key="1">
    <source>
        <dbReference type="SAM" id="MobiDB-lite"/>
    </source>
</evidence>
<evidence type="ECO:0000313" key="3">
    <source>
        <dbReference type="EMBL" id="WMV39067.1"/>
    </source>
</evidence>
<evidence type="ECO:0000259" key="2">
    <source>
        <dbReference type="Pfam" id="PF13966"/>
    </source>
</evidence>
<feature type="compositionally biased region" description="Polar residues" evidence="1">
    <location>
        <begin position="235"/>
        <end position="250"/>
    </location>
</feature>
<keyword evidence="4" id="KW-1185">Reference proteome</keyword>
<organism evidence="3 4">
    <name type="scientific">Solanum verrucosum</name>
    <dbReference type="NCBI Taxonomy" id="315347"/>
    <lineage>
        <taxon>Eukaryota</taxon>
        <taxon>Viridiplantae</taxon>
        <taxon>Streptophyta</taxon>
        <taxon>Embryophyta</taxon>
        <taxon>Tracheophyta</taxon>
        <taxon>Spermatophyta</taxon>
        <taxon>Magnoliopsida</taxon>
        <taxon>eudicotyledons</taxon>
        <taxon>Gunneridae</taxon>
        <taxon>Pentapetalae</taxon>
        <taxon>asterids</taxon>
        <taxon>lamiids</taxon>
        <taxon>Solanales</taxon>
        <taxon>Solanaceae</taxon>
        <taxon>Solanoideae</taxon>
        <taxon>Solaneae</taxon>
        <taxon>Solanum</taxon>
    </lineage>
</organism>
<sequence>MTRNTHKVETYIQWKIRSGSCSFWWDNWLGVGPLAQFTEDNNRFNNDTVSEFIEEGQWNINKIIQLAPPTQMHNILATQLQLQQGIPDQPVWNLNCNDVFTCTSAWNSIREQRTKTKINTHTWHRNIPFKCSFLLWRALRDMLPTNEKLSSFDIEPADCLCCHPTGVDTIDHIFNAGIFAKKPLLGTSHHKCSSFIPLPLTSHTSNAFTHSGKPTLWQIHSPNTAIKSPAQTILHQPTNSKRGSNLSSAGQGKHGKFQKKENEKN</sequence>
<feature type="region of interest" description="Disordered" evidence="1">
    <location>
        <begin position="235"/>
        <end position="265"/>
    </location>
</feature>
<protein>
    <recommendedName>
        <fullName evidence="2">Reverse transcriptase zinc-binding domain-containing protein</fullName>
    </recommendedName>
</protein>
<dbReference type="InterPro" id="IPR026960">
    <property type="entry name" value="RVT-Znf"/>
</dbReference>
<feature type="domain" description="Reverse transcriptase zinc-binding" evidence="2">
    <location>
        <begin position="100"/>
        <end position="181"/>
    </location>
</feature>
<dbReference type="Proteomes" id="UP001234989">
    <property type="component" value="Chromosome 7"/>
</dbReference>
<name>A0AAF0U496_SOLVR</name>
<proteinExistence type="predicted"/>
<reference evidence="3" key="1">
    <citation type="submission" date="2023-08" db="EMBL/GenBank/DDBJ databases">
        <title>A de novo genome assembly of Solanum verrucosum Schlechtendal, a Mexican diploid species geographically isolated from the other diploid A-genome species in potato relatives.</title>
        <authorList>
            <person name="Hosaka K."/>
        </authorList>
    </citation>
    <scope>NUCLEOTIDE SEQUENCE</scope>
    <source>
        <tissue evidence="3">Young leaves</tissue>
    </source>
</reference>
<evidence type="ECO:0000313" key="4">
    <source>
        <dbReference type="Proteomes" id="UP001234989"/>
    </source>
</evidence>